<protein>
    <submittedName>
        <fullName evidence="1">PIG-L family deacetylase</fullName>
    </submittedName>
</protein>
<evidence type="ECO:0000313" key="2">
    <source>
        <dbReference type="Proteomes" id="UP000282977"/>
    </source>
</evidence>
<proteinExistence type="predicted"/>
<dbReference type="InterPro" id="IPR024078">
    <property type="entry name" value="LmbE-like_dom_sf"/>
</dbReference>
<dbReference type="OrthoDB" id="9790023at2"/>
<dbReference type="Pfam" id="PF02585">
    <property type="entry name" value="PIG-L"/>
    <property type="match status" value="1"/>
</dbReference>
<dbReference type="Gene3D" id="3.40.50.10320">
    <property type="entry name" value="LmbE-like"/>
    <property type="match status" value="1"/>
</dbReference>
<dbReference type="PANTHER" id="PTHR12993:SF29">
    <property type="entry name" value="BLR3841 PROTEIN"/>
    <property type="match status" value="1"/>
</dbReference>
<comment type="caution">
    <text evidence="1">The sequence shown here is derived from an EMBL/GenBank/DDBJ whole genome shotgun (WGS) entry which is preliminary data.</text>
</comment>
<reference evidence="1 2" key="1">
    <citation type="submission" date="2019-01" db="EMBL/GenBank/DDBJ databases">
        <authorList>
            <person name="Chen W.-M."/>
        </authorList>
    </citation>
    <scope>NUCLEOTIDE SEQUENCE [LARGE SCALE GENOMIC DNA]</scope>
    <source>
        <strain evidence="1 2">TLA-22</strain>
    </source>
</reference>
<dbReference type="InterPro" id="IPR003737">
    <property type="entry name" value="GlcNAc_PI_deacetylase-related"/>
</dbReference>
<gene>
    <name evidence="1" type="ORF">ENE74_08790</name>
</gene>
<organism evidence="1 2">
    <name type="scientific">Sphingobium algorifonticola</name>
    <dbReference type="NCBI Taxonomy" id="2008318"/>
    <lineage>
        <taxon>Bacteria</taxon>
        <taxon>Pseudomonadati</taxon>
        <taxon>Pseudomonadota</taxon>
        <taxon>Alphaproteobacteria</taxon>
        <taxon>Sphingomonadales</taxon>
        <taxon>Sphingomonadaceae</taxon>
        <taxon>Sphingobium</taxon>
    </lineage>
</organism>
<dbReference type="GO" id="GO:0016811">
    <property type="term" value="F:hydrolase activity, acting on carbon-nitrogen (but not peptide) bonds, in linear amides"/>
    <property type="evidence" value="ECO:0007669"/>
    <property type="project" value="TreeGrafter"/>
</dbReference>
<dbReference type="PANTHER" id="PTHR12993">
    <property type="entry name" value="N-ACETYLGLUCOSAMINYL-PHOSPHATIDYLINOSITOL DE-N-ACETYLASE-RELATED"/>
    <property type="match status" value="1"/>
</dbReference>
<evidence type="ECO:0000313" key="1">
    <source>
        <dbReference type="EMBL" id="RVT42469.1"/>
    </source>
</evidence>
<sequence>MPLSARPWRDLRWLILAPHPDDETLGAGALIAQAARTGHLAGVVYLTDGSGSHLVSDGRSGAIKAVRRREAATAVRRLTGSRQQPPVHLDWKDAAPLNEGEAGFDRACRRLVSLCRQRAVDAVAVTALHEPHCDHVAAARLAYAVQKNVRHRLVVAEYRVWASSVDRATHRALVTAPMPPGKRRHALHAHRSQLTAAYGPGFRLPVERQHMAARDTLHLRRRA</sequence>
<name>A0A437JAD0_9SPHN</name>
<dbReference type="EMBL" id="RZUL01000002">
    <property type="protein sequence ID" value="RVT42469.1"/>
    <property type="molecule type" value="Genomic_DNA"/>
</dbReference>
<accession>A0A437JAD0</accession>
<keyword evidence="2" id="KW-1185">Reference proteome</keyword>
<dbReference type="SUPFAM" id="SSF102588">
    <property type="entry name" value="LmbE-like"/>
    <property type="match status" value="1"/>
</dbReference>
<dbReference type="AlphaFoldDB" id="A0A437JAD0"/>
<dbReference type="Proteomes" id="UP000282977">
    <property type="component" value="Unassembled WGS sequence"/>
</dbReference>